<accession>A0A1E1F5H1</accession>
<sequence>MQRRVNFYDRMDLSHADLNTMQAFAQASMDDIVADGIAAERKYAGFDAVATGVAELTVQPGRLYVGGRAYKRDTAFVKDFTTSLPVATKKIVSLVIYGDQVETDVRPREILLDVETGSSEARALAMETARLCIVNVASGQENADPLPPILDAAVLEVARIVLTPVGIQSVTMMTANRLDSVQAVALRSAALETFRARVEPQVASLASDIAALTKGQSGVVSLDMYGRMLGRLAVMEKKMDIPGNALDSAADFFLDASASDLAFAGSSVKLDEGLRFADDAAGIAPLQVFDPLNPRAKVVGGMLLPAYKRVKRFAVGRATGETQLSSFSYATHEMVQKTVSRSRVRYGGTRLVSSSIAWWKSGLFDTTALIFGREGEVWPAFPGSIGLSRLWHHYVRAPYCWVDSYEESYWEDVTTEHSVNGTQAAETFLQANDMWLDAVGLNFTRLAADGAVTVAICETDRGAPLLDKVIARATVDRAALKLNEETVIPLQPTFLTGGVRYAIVILTAADHWIGTVQGSVYPQGTMFYVLDGAYQQGDGTKDIAFSLYAAEFESPRTVIDLSPIQLNGGIVDIDVLAPTIVPGAAQLTYEVQIGGAWHPLASAEELALGAGGAIPPLLPFRAVFSGTTDVMPAVSLTDSQVKVSRPKTAFTHFSAIRNLPGTSTSIHVTARLEGFDTAHHSAACHLRTGGGYATETAPSATVDAPTEDGAIERTWTFTLGAAVASYRIKLSGTTDNVLRGFHVAARKDFAL</sequence>
<evidence type="ECO:0000313" key="2">
    <source>
        <dbReference type="Proteomes" id="UP000218272"/>
    </source>
</evidence>
<dbReference type="OrthoDB" id="7784140at2"/>
<dbReference type="KEGG" id="sclo:SCLO_1027180"/>
<evidence type="ECO:0008006" key="3">
    <source>
        <dbReference type="Google" id="ProtNLM"/>
    </source>
</evidence>
<dbReference type="RefSeq" id="WP_066519723.1">
    <property type="nucleotide sequence ID" value="NZ_AP017655.1"/>
</dbReference>
<dbReference type="Proteomes" id="UP000218272">
    <property type="component" value="Chromosome SCLO_1"/>
</dbReference>
<evidence type="ECO:0000313" key="1">
    <source>
        <dbReference type="EMBL" id="BAV65758.1"/>
    </source>
</evidence>
<dbReference type="EMBL" id="AP017655">
    <property type="protein sequence ID" value="BAV65758.1"/>
    <property type="molecule type" value="Genomic_DNA"/>
</dbReference>
<dbReference type="AlphaFoldDB" id="A0A1E1F5H1"/>
<proteinExistence type="predicted"/>
<gene>
    <name evidence="1" type="ORF">SCLO_1027180</name>
</gene>
<keyword evidence="2" id="KW-1185">Reference proteome</keyword>
<organism evidence="1 2">
    <name type="scientific">Sphingobium cloacae</name>
    <dbReference type="NCBI Taxonomy" id="120107"/>
    <lineage>
        <taxon>Bacteria</taxon>
        <taxon>Pseudomonadati</taxon>
        <taxon>Pseudomonadota</taxon>
        <taxon>Alphaproteobacteria</taxon>
        <taxon>Sphingomonadales</taxon>
        <taxon>Sphingomonadaceae</taxon>
        <taxon>Sphingobium</taxon>
    </lineage>
</organism>
<reference evidence="1 2" key="1">
    <citation type="submission" date="2016-10" db="EMBL/GenBank/DDBJ databases">
        <title>Complete Genome Sequence of the Nonylphenol-Degrading Bacterium Sphingobium cloacae JCM 10874T.</title>
        <authorList>
            <person name="Ootsuka M."/>
            <person name="Nishizawa T."/>
            <person name="Ohta H."/>
        </authorList>
    </citation>
    <scope>NUCLEOTIDE SEQUENCE [LARGE SCALE GENOMIC DNA]</scope>
    <source>
        <strain evidence="1 2">JCM 10874</strain>
    </source>
</reference>
<protein>
    <recommendedName>
        <fullName evidence="3">DUF4815 domain-containing protein</fullName>
    </recommendedName>
</protein>
<name>A0A1E1F5H1_9SPHN</name>